<feature type="domain" description="Pre-mRNA processing factor 4 (PRP4)-like" evidence="10">
    <location>
        <begin position="148"/>
        <end position="175"/>
    </location>
</feature>
<dbReference type="FunFam" id="1.20.940.10:FF:000008">
    <property type="entry name" value="Related to potassium channel regulatory factor"/>
    <property type="match status" value="1"/>
</dbReference>
<dbReference type="RefSeq" id="XP_056766329.1">
    <property type="nucleotide sequence ID" value="XM_056910625.1"/>
</dbReference>
<dbReference type="PANTHER" id="PTHR13007">
    <property type="entry name" value="PRE-MRNA SPLICING FACTOR-RELATED"/>
    <property type="match status" value="1"/>
</dbReference>
<dbReference type="GO" id="GO:0071021">
    <property type="term" value="C:U2-type post-spliceosomal complex"/>
    <property type="evidence" value="ECO:0007669"/>
    <property type="project" value="TreeGrafter"/>
</dbReference>
<evidence type="ECO:0000256" key="8">
    <source>
        <dbReference type="SAM" id="MobiDB-lite"/>
    </source>
</evidence>
<dbReference type="InterPro" id="IPR036285">
    <property type="entry name" value="PRP4-like_sf"/>
</dbReference>
<dbReference type="InterPro" id="IPR004098">
    <property type="entry name" value="Prp18"/>
</dbReference>
<gene>
    <name evidence="11" type="ORF">N7458_007243</name>
</gene>
<feature type="compositionally biased region" description="Low complexity" evidence="8">
    <location>
        <begin position="14"/>
        <end position="26"/>
    </location>
</feature>
<evidence type="ECO:0000256" key="3">
    <source>
        <dbReference type="ARBA" id="ARBA00018242"/>
    </source>
</evidence>
<dbReference type="AlphaFoldDB" id="A0AAD6C6T5"/>
<reference evidence="11" key="2">
    <citation type="journal article" date="2023" name="IMA Fungus">
        <title>Comparative genomic study of the Penicillium genus elucidates a diverse pangenome and 15 lateral gene transfer events.</title>
        <authorList>
            <person name="Petersen C."/>
            <person name="Sorensen T."/>
            <person name="Nielsen M.R."/>
            <person name="Sondergaard T.E."/>
            <person name="Sorensen J.L."/>
            <person name="Fitzpatrick D.A."/>
            <person name="Frisvad J.C."/>
            <person name="Nielsen K.L."/>
        </authorList>
    </citation>
    <scope>NUCLEOTIDE SEQUENCE</scope>
    <source>
        <strain evidence="11">IBT 16125</strain>
    </source>
</reference>
<feature type="compositionally biased region" description="Basic and acidic residues" evidence="8">
    <location>
        <begin position="28"/>
        <end position="49"/>
    </location>
</feature>
<feature type="compositionally biased region" description="Acidic residues" evidence="8">
    <location>
        <begin position="133"/>
        <end position="143"/>
    </location>
</feature>
<dbReference type="Pfam" id="PF08799">
    <property type="entry name" value="PRP4"/>
    <property type="match status" value="1"/>
</dbReference>
<dbReference type="EMBL" id="JAPVEA010000006">
    <property type="protein sequence ID" value="KAJ5450794.1"/>
    <property type="molecule type" value="Genomic_DNA"/>
</dbReference>
<evidence type="ECO:0000313" key="12">
    <source>
        <dbReference type="Proteomes" id="UP001213681"/>
    </source>
</evidence>
<evidence type="ECO:0000313" key="11">
    <source>
        <dbReference type="EMBL" id="KAJ5450794.1"/>
    </source>
</evidence>
<comment type="subcellular location">
    <subcellularLocation>
        <location evidence="1">Nucleus</location>
    </subcellularLocation>
</comment>
<protein>
    <recommendedName>
        <fullName evidence="3">Pre-mRNA-splicing factor 18</fullName>
    </recommendedName>
</protein>
<proteinExistence type="inferred from homology"/>
<evidence type="ECO:0000256" key="2">
    <source>
        <dbReference type="ARBA" id="ARBA00008137"/>
    </source>
</evidence>
<dbReference type="PANTHER" id="PTHR13007:SF19">
    <property type="entry name" value="PRE-MRNA-SPLICING FACTOR 18"/>
    <property type="match status" value="1"/>
</dbReference>
<keyword evidence="6" id="KW-0508">mRNA splicing</keyword>
<organism evidence="11 12">
    <name type="scientific">Penicillium daleae</name>
    <dbReference type="NCBI Taxonomy" id="63821"/>
    <lineage>
        <taxon>Eukaryota</taxon>
        <taxon>Fungi</taxon>
        <taxon>Dikarya</taxon>
        <taxon>Ascomycota</taxon>
        <taxon>Pezizomycotina</taxon>
        <taxon>Eurotiomycetes</taxon>
        <taxon>Eurotiomycetidae</taxon>
        <taxon>Eurotiales</taxon>
        <taxon>Aspergillaceae</taxon>
        <taxon>Penicillium</taxon>
    </lineage>
</organism>
<keyword evidence="4" id="KW-0507">mRNA processing</keyword>
<accession>A0AAD6C6T5</accession>
<feature type="compositionally biased region" description="Basic and acidic residues" evidence="8">
    <location>
        <begin position="58"/>
        <end position="103"/>
    </location>
</feature>
<dbReference type="GO" id="GO:0005682">
    <property type="term" value="C:U5 snRNP"/>
    <property type="evidence" value="ECO:0007669"/>
    <property type="project" value="TreeGrafter"/>
</dbReference>
<feature type="region of interest" description="Disordered" evidence="8">
    <location>
        <begin position="1"/>
        <end position="143"/>
    </location>
</feature>
<dbReference type="GO" id="GO:0000350">
    <property type="term" value="P:generation of catalytic spliceosome for second transesterification step"/>
    <property type="evidence" value="ECO:0007669"/>
    <property type="project" value="TreeGrafter"/>
</dbReference>
<dbReference type="InterPro" id="IPR039979">
    <property type="entry name" value="PRPF18"/>
</dbReference>
<dbReference type="Gene3D" id="1.20.940.10">
    <property type="entry name" value="Functional domain of the splicing factor Prp18"/>
    <property type="match status" value="1"/>
</dbReference>
<dbReference type="SUPFAM" id="SSF47938">
    <property type="entry name" value="Functional domain of the splicing factor Prp18"/>
    <property type="match status" value="1"/>
</dbReference>
<evidence type="ECO:0000256" key="5">
    <source>
        <dbReference type="ARBA" id="ARBA00022728"/>
    </source>
</evidence>
<dbReference type="GeneID" id="81600868"/>
<evidence type="ECO:0000256" key="7">
    <source>
        <dbReference type="ARBA" id="ARBA00023242"/>
    </source>
</evidence>
<dbReference type="GO" id="GO:0046540">
    <property type="term" value="C:U4/U6 x U5 tri-snRNP complex"/>
    <property type="evidence" value="ECO:0007669"/>
    <property type="project" value="TreeGrafter"/>
</dbReference>
<evidence type="ECO:0000256" key="6">
    <source>
        <dbReference type="ARBA" id="ARBA00023187"/>
    </source>
</evidence>
<dbReference type="InterPro" id="IPR014906">
    <property type="entry name" value="PRP4-like"/>
</dbReference>
<feature type="domain" description="Prp18" evidence="9">
    <location>
        <begin position="224"/>
        <end position="365"/>
    </location>
</feature>
<dbReference type="Pfam" id="PF02840">
    <property type="entry name" value="Prp18"/>
    <property type="match status" value="1"/>
</dbReference>
<evidence type="ECO:0000259" key="10">
    <source>
        <dbReference type="Pfam" id="PF08799"/>
    </source>
</evidence>
<evidence type="ECO:0000259" key="9">
    <source>
        <dbReference type="Pfam" id="PF02840"/>
    </source>
</evidence>
<keyword evidence="5" id="KW-0747">Spliceosome</keyword>
<reference evidence="11" key="1">
    <citation type="submission" date="2022-12" db="EMBL/GenBank/DDBJ databases">
        <authorList>
            <person name="Petersen C."/>
        </authorList>
    </citation>
    <scope>NUCLEOTIDE SEQUENCE</scope>
    <source>
        <strain evidence="11">IBT 16125</strain>
    </source>
</reference>
<comment type="caution">
    <text evidence="11">The sequence shown here is derived from an EMBL/GenBank/DDBJ whole genome shotgun (WGS) entry which is preliminary data.</text>
</comment>
<evidence type="ECO:0000256" key="4">
    <source>
        <dbReference type="ARBA" id="ARBA00022664"/>
    </source>
</evidence>
<sequence>MDFAALMSKEISKAKGPASGASKASATNKDKDVPAESSKKYLRRGELEAARVAAYNEEQERLQREREERLSTKRKLEEEEAERKREREEKKRKLAEESKKRKEEEDDKKERERRRRLGLPELPAKNDRGETPASEDADEEDIDEEELIKKLRELEEPARLFGENHRARLRRYRRLVKRSATLQKLSDGPIPTILEPVPGARMIIEAKPPKDQEGREFLFRQLASYFNMVLSEWELALAKRDVTVRQSFQGKQAYNAMVQSRENMKPLFRRFEKGDLEDGLLEPIVEIVHKAQQRRYVDANDAYLRVSIGKAAWPIGVTMVGIHERSAREKLHQSDQQAHILSDEATRKYLQSIKRCLSFAQVRWPPEDLLQIMG</sequence>
<keyword evidence="7" id="KW-0539">Nucleus</keyword>
<keyword evidence="12" id="KW-1185">Reference proteome</keyword>
<comment type="similarity">
    <text evidence="2">Belongs to the PRP18 family.</text>
</comment>
<name>A0AAD6C6T5_9EURO</name>
<dbReference type="Proteomes" id="UP001213681">
    <property type="component" value="Unassembled WGS sequence"/>
</dbReference>
<dbReference type="SUPFAM" id="SSF158230">
    <property type="entry name" value="PRP4-like"/>
    <property type="match status" value="1"/>
</dbReference>
<dbReference type="Gene3D" id="4.10.280.110">
    <property type="entry name" value="Pre-mRNA processing factor 4 domain"/>
    <property type="match status" value="1"/>
</dbReference>
<evidence type="ECO:0000256" key="1">
    <source>
        <dbReference type="ARBA" id="ARBA00004123"/>
    </source>
</evidence>